<comment type="similarity">
    <text evidence="1">Belongs to the major facilitator superfamily.</text>
</comment>
<dbReference type="GO" id="GO:0016020">
    <property type="term" value="C:membrane"/>
    <property type="evidence" value="ECO:0007669"/>
    <property type="project" value="InterPro"/>
</dbReference>
<dbReference type="AlphaFoldDB" id="A0A1D6IHU9"/>
<protein>
    <submittedName>
        <fullName evidence="2">Major facilitator superfamily protein</fullName>
    </submittedName>
</protein>
<name>A0A1D6IHU9_MAIZE</name>
<dbReference type="GO" id="GO:0008643">
    <property type="term" value="P:carbohydrate transport"/>
    <property type="evidence" value="ECO:0007669"/>
    <property type="project" value="InterPro"/>
</dbReference>
<evidence type="ECO:0000256" key="1">
    <source>
        <dbReference type="ARBA" id="ARBA00008335"/>
    </source>
</evidence>
<proteinExistence type="inferred from homology"/>
<dbReference type="PANTHER" id="PTHR11328:SF28">
    <property type="entry name" value="MAJOR FACILITATOR SUPERFAMILY DOMAIN-CONTAINING PROTEIN 12"/>
    <property type="match status" value="1"/>
</dbReference>
<dbReference type="EMBL" id="CM007650">
    <property type="protein sequence ID" value="ONM59063.1"/>
    <property type="molecule type" value="Genomic_DNA"/>
</dbReference>
<dbReference type="GO" id="GO:0015293">
    <property type="term" value="F:symporter activity"/>
    <property type="evidence" value="ECO:0007669"/>
    <property type="project" value="InterPro"/>
</dbReference>
<evidence type="ECO:0000313" key="2">
    <source>
        <dbReference type="EMBL" id="ONM59063.1"/>
    </source>
</evidence>
<dbReference type="PANTHER" id="PTHR11328">
    <property type="entry name" value="MAJOR FACILITATOR SUPERFAMILY DOMAIN-CONTAINING PROTEIN"/>
    <property type="match status" value="1"/>
</dbReference>
<reference evidence="2" key="1">
    <citation type="submission" date="2015-12" db="EMBL/GenBank/DDBJ databases">
        <title>Update maize B73 reference genome by single molecule sequencing technologies.</title>
        <authorList>
            <consortium name="Maize Genome Sequencing Project"/>
            <person name="Ware D."/>
        </authorList>
    </citation>
    <scope>NUCLEOTIDE SEQUENCE [LARGE SCALE GENOMIC DNA]</scope>
    <source>
        <tissue evidence="2">Seedling</tissue>
    </source>
</reference>
<gene>
    <name evidence="2" type="ORF">ZEAMMB73_Zm00001d021915</name>
</gene>
<accession>A0A1D6IHU9</accession>
<dbReference type="InterPro" id="IPR039672">
    <property type="entry name" value="MFS_2"/>
</dbReference>
<sequence length="187" mass="21230">MAFLSLLLSMLFYGFSITFMDIFYMLLRSMVNCMSSNPTSRVSLVSCRNAFTMVANLSLYGIALLIFTILQSVNVMFQYRWIAYVSISIGSCFVVIFLVGTKEPGSIRHCVDKSLSRISWTYWFKKVLYYQVALVYTLTRLVTNVSQVSCNLLLCDIGMKSSLLLGTSKGICTFHSVYRCAVLLRVR</sequence>
<organism evidence="2">
    <name type="scientific">Zea mays</name>
    <name type="common">Maize</name>
    <dbReference type="NCBI Taxonomy" id="4577"/>
    <lineage>
        <taxon>Eukaryota</taxon>
        <taxon>Viridiplantae</taxon>
        <taxon>Streptophyta</taxon>
        <taxon>Embryophyta</taxon>
        <taxon>Tracheophyta</taxon>
        <taxon>Spermatophyta</taxon>
        <taxon>Magnoliopsida</taxon>
        <taxon>Liliopsida</taxon>
        <taxon>Poales</taxon>
        <taxon>Poaceae</taxon>
        <taxon>PACMAD clade</taxon>
        <taxon>Panicoideae</taxon>
        <taxon>Andropogonodae</taxon>
        <taxon>Andropogoneae</taxon>
        <taxon>Tripsacinae</taxon>
        <taxon>Zea</taxon>
    </lineage>
</organism>